<dbReference type="Proteomes" id="UP000032142">
    <property type="component" value="Unassembled WGS sequence"/>
</dbReference>
<gene>
    <name evidence="1" type="ORF">F383_33458</name>
</gene>
<reference evidence="2" key="1">
    <citation type="submission" date="2014-09" db="EMBL/GenBank/DDBJ databases">
        <authorList>
            <person name="Mudge J."/>
            <person name="Ramaraj T."/>
            <person name="Lindquist I.E."/>
            <person name="Bharti A.K."/>
            <person name="Sundararajan A."/>
            <person name="Cameron C.T."/>
            <person name="Woodward J.E."/>
            <person name="May G.D."/>
            <person name="Brubaker C."/>
            <person name="Broadhvest J."/>
            <person name="Wilkins T.A."/>
        </authorList>
    </citation>
    <scope>NUCLEOTIDE SEQUENCE</scope>
    <source>
        <strain evidence="2">cv. AKA8401</strain>
    </source>
</reference>
<dbReference type="OrthoDB" id="1000999at2759"/>
<accession>A0A0B0PQK8</accession>
<dbReference type="AlphaFoldDB" id="A0A0B0PQK8"/>
<proteinExistence type="predicted"/>
<dbReference type="EMBL" id="KN440038">
    <property type="protein sequence ID" value="KHG27142.1"/>
    <property type="molecule type" value="Genomic_DNA"/>
</dbReference>
<keyword evidence="2" id="KW-1185">Reference proteome</keyword>
<organism evidence="1 2">
    <name type="scientific">Gossypium arboreum</name>
    <name type="common">Tree cotton</name>
    <name type="synonym">Gossypium nanking</name>
    <dbReference type="NCBI Taxonomy" id="29729"/>
    <lineage>
        <taxon>Eukaryota</taxon>
        <taxon>Viridiplantae</taxon>
        <taxon>Streptophyta</taxon>
        <taxon>Embryophyta</taxon>
        <taxon>Tracheophyta</taxon>
        <taxon>Spermatophyta</taxon>
        <taxon>Magnoliopsida</taxon>
        <taxon>eudicotyledons</taxon>
        <taxon>Gunneridae</taxon>
        <taxon>Pentapetalae</taxon>
        <taxon>rosids</taxon>
        <taxon>malvids</taxon>
        <taxon>Malvales</taxon>
        <taxon>Malvaceae</taxon>
        <taxon>Malvoideae</taxon>
        <taxon>Gossypium</taxon>
    </lineage>
</organism>
<evidence type="ECO:0000313" key="1">
    <source>
        <dbReference type="EMBL" id="KHG27142.1"/>
    </source>
</evidence>
<evidence type="ECO:0000313" key="2">
    <source>
        <dbReference type="Proteomes" id="UP000032142"/>
    </source>
</evidence>
<protein>
    <submittedName>
        <fullName evidence="1">Uncharacterized protein</fullName>
    </submittedName>
</protein>
<name>A0A0B0PQK8_GOSAR</name>
<dbReference type="OMA" id="RCINDDD"/>
<sequence length="95" mass="10651">MASFGIISLLIALLLASYVSNLEAAECSRDIDYRFKCKYGRICDDTNTRKCFCWPPKVFMEDARCINDDDCIKICAPGCKIHVCQHGLCLCQCSA</sequence>
<dbReference type="KEGG" id="gab:108488671"/>